<name>A0A2M7XCC7_9BACT</name>
<evidence type="ECO:0000256" key="1">
    <source>
        <dbReference type="SAM" id="MobiDB-lite"/>
    </source>
</evidence>
<comment type="caution">
    <text evidence="2">The sequence shown here is derived from an EMBL/GenBank/DDBJ whole genome shotgun (WGS) entry which is preliminary data.</text>
</comment>
<evidence type="ECO:0000313" key="3">
    <source>
        <dbReference type="Proteomes" id="UP000229385"/>
    </source>
</evidence>
<evidence type="ECO:0000313" key="2">
    <source>
        <dbReference type="EMBL" id="PJA45540.1"/>
    </source>
</evidence>
<protein>
    <submittedName>
        <fullName evidence="2">Uncharacterized protein</fullName>
    </submittedName>
</protein>
<dbReference type="EMBL" id="PFWU01000030">
    <property type="protein sequence ID" value="PJA45540.1"/>
    <property type="molecule type" value="Genomic_DNA"/>
</dbReference>
<gene>
    <name evidence="2" type="ORF">CO174_02425</name>
</gene>
<dbReference type="Proteomes" id="UP000229385">
    <property type="component" value="Unassembled WGS sequence"/>
</dbReference>
<proteinExistence type="predicted"/>
<sequence>MEPTRPPMNWEAFKTQMPRRSIAVDGFVNAPPCYDLQSQHFNFDHHAGPPRPAMLSSAMQVRSWIHDGLLTLLMPTGDEEVHVWMNDCDPDVALCYYAFVHHFIVAPMVNPALNRLFGHVDTMDKRAGLVDLPRDMEIVRQAAWIFQPYWDFRMSGALDRKDPGEHMGVLESIAGRIDDFASARGKSVSIEDDYETLHRGAGWEMVREIGPHARMKLARRQVRAFASVRQTPSGRWYYTLCRYAPVTYWFPVPEIGRRLSEQEPEAAFGGGDTVMGNARGPGSTRGPEEMAQAIDQILILLKVSPP</sequence>
<feature type="region of interest" description="Disordered" evidence="1">
    <location>
        <begin position="265"/>
        <end position="287"/>
    </location>
</feature>
<accession>A0A2M7XCC7</accession>
<organism evidence="2 3">
    <name type="scientific">Candidatus Uhrbacteria bacterium CG_4_9_14_3_um_filter_50_9</name>
    <dbReference type="NCBI Taxonomy" id="1975035"/>
    <lineage>
        <taxon>Bacteria</taxon>
        <taxon>Candidatus Uhriibacteriota</taxon>
    </lineage>
</organism>
<reference evidence="3" key="1">
    <citation type="submission" date="2017-09" db="EMBL/GenBank/DDBJ databases">
        <title>Depth-based differentiation of microbial function through sediment-hosted aquifers and enrichment of novel symbionts in the deep terrestrial subsurface.</title>
        <authorList>
            <person name="Probst A.J."/>
            <person name="Ladd B."/>
            <person name="Jarett J.K."/>
            <person name="Geller-Mcgrath D.E."/>
            <person name="Sieber C.M.K."/>
            <person name="Emerson J.B."/>
            <person name="Anantharaman K."/>
            <person name="Thomas B.C."/>
            <person name="Malmstrom R."/>
            <person name="Stieglmeier M."/>
            <person name="Klingl A."/>
            <person name="Woyke T."/>
            <person name="Ryan C.M."/>
            <person name="Banfield J.F."/>
        </authorList>
    </citation>
    <scope>NUCLEOTIDE SEQUENCE [LARGE SCALE GENOMIC DNA]</scope>
</reference>
<dbReference type="AlphaFoldDB" id="A0A2M7XCC7"/>